<feature type="compositionally biased region" description="Polar residues" evidence="5">
    <location>
        <begin position="1"/>
        <end position="10"/>
    </location>
</feature>
<dbReference type="InterPro" id="IPR025254">
    <property type="entry name" value="CCDC113/CCDC96_CC"/>
</dbReference>
<dbReference type="Pfam" id="PF13870">
    <property type="entry name" value="CCDC113_CCDC96_CC"/>
    <property type="match status" value="1"/>
</dbReference>
<evidence type="ECO:0000256" key="5">
    <source>
        <dbReference type="SAM" id="MobiDB-lite"/>
    </source>
</evidence>
<sequence length="480" mass="54514">MPTSTITTTLLEDEGKSGVNVEEEEVEEGPLQPTADQLEVEQTTADQPEVEQTTADQLEAEQTTADQLEVEQTTADQLDVEQTTADQLEVEQTTAGQLEVEQTTADQLEAEQTTADQPEVEQTMADQLEVEQTTADQLEVEQTTADQLEAEQTTADQLETEQTTADQLEAEQTTLEAEQMKPLHDLQAERDKLSLRNSQLLLQLLHHICRKAPNEPHALHGTTDISELEQRYLKLLDTVENLARQHCSDSELHLQQAIDLHQQSQEKVEQVEREWKAWAEARCEATVATLSRTLGRRTALAQAERLGEAMQKGEDDLGINLTLDEGINLIDFEQLKIENHTYSKKIEERDEELLKLRKKISSTLQVLSHVKEKLQFVQVENQAKRDRLVQAQVVVDQGRDILTRTKQARDALRADNLRLRRRCSLLGNATLLRDFEEKVDAYKVLEEQLEMLKRRHAELSVRGAGVRRKVEKGRALTHTH</sequence>
<feature type="domain" description="CCDC113/CCDC96 coiled-coil" evidence="6">
    <location>
        <begin position="322"/>
        <end position="461"/>
    </location>
</feature>
<dbReference type="GO" id="GO:0036064">
    <property type="term" value="C:ciliary basal body"/>
    <property type="evidence" value="ECO:0007669"/>
    <property type="project" value="TreeGrafter"/>
</dbReference>
<evidence type="ECO:0000313" key="7">
    <source>
        <dbReference type="Ensembl" id="ENSEEEP00000054393.1"/>
    </source>
</evidence>
<name>A0AAY5EBX7_ELEEL</name>
<dbReference type="GO" id="GO:0060271">
    <property type="term" value="P:cilium assembly"/>
    <property type="evidence" value="ECO:0007669"/>
    <property type="project" value="TreeGrafter"/>
</dbReference>
<dbReference type="GeneTree" id="ENSGT00940000154521"/>
<dbReference type="GO" id="GO:0005930">
    <property type="term" value="C:axoneme"/>
    <property type="evidence" value="ECO:0007669"/>
    <property type="project" value="TreeGrafter"/>
</dbReference>
<evidence type="ECO:0000256" key="3">
    <source>
        <dbReference type="ARBA" id="ARBA00023273"/>
    </source>
</evidence>
<dbReference type="Proteomes" id="UP000314983">
    <property type="component" value="Chromosome 19"/>
</dbReference>
<evidence type="ECO:0000256" key="1">
    <source>
        <dbReference type="ARBA" id="ARBA00004138"/>
    </source>
</evidence>
<feature type="region of interest" description="Disordered" evidence="5">
    <location>
        <begin position="1"/>
        <end position="77"/>
    </location>
</feature>
<evidence type="ECO:0000256" key="4">
    <source>
        <dbReference type="SAM" id="Coils"/>
    </source>
</evidence>
<reference evidence="7" key="3">
    <citation type="submission" date="2025-09" db="UniProtKB">
        <authorList>
            <consortium name="Ensembl"/>
        </authorList>
    </citation>
    <scope>IDENTIFICATION</scope>
</reference>
<feature type="compositionally biased region" description="Polar residues" evidence="5">
    <location>
        <begin position="40"/>
        <end position="77"/>
    </location>
</feature>
<dbReference type="AlphaFoldDB" id="A0AAY5EBX7"/>
<dbReference type="PANTHER" id="PTHR15654:SF1">
    <property type="entry name" value="COILED-COIL DOMAIN-CONTAINING PROTEIN 96"/>
    <property type="match status" value="1"/>
</dbReference>
<comment type="subcellular location">
    <subcellularLocation>
        <location evidence="1">Cell projection</location>
        <location evidence="1">Cilium</location>
    </subcellularLocation>
</comment>
<evidence type="ECO:0000259" key="6">
    <source>
        <dbReference type="Pfam" id="PF13870"/>
    </source>
</evidence>
<proteinExistence type="predicted"/>
<dbReference type="PANTHER" id="PTHR15654">
    <property type="entry name" value="COILED-COIL DOMAIN-CONTAINING PROTEIN 113-RELATED"/>
    <property type="match status" value="1"/>
</dbReference>
<organism evidence="7 8">
    <name type="scientific">Electrophorus electricus</name>
    <name type="common">Electric eel</name>
    <name type="synonym">Gymnotus electricus</name>
    <dbReference type="NCBI Taxonomy" id="8005"/>
    <lineage>
        <taxon>Eukaryota</taxon>
        <taxon>Metazoa</taxon>
        <taxon>Chordata</taxon>
        <taxon>Craniata</taxon>
        <taxon>Vertebrata</taxon>
        <taxon>Euteleostomi</taxon>
        <taxon>Actinopterygii</taxon>
        <taxon>Neopterygii</taxon>
        <taxon>Teleostei</taxon>
        <taxon>Ostariophysi</taxon>
        <taxon>Gymnotiformes</taxon>
        <taxon>Gymnotoidei</taxon>
        <taxon>Gymnotidae</taxon>
        <taxon>Electrophorus</taxon>
    </lineage>
</organism>
<reference evidence="7 8" key="1">
    <citation type="submission" date="2020-05" db="EMBL/GenBank/DDBJ databases">
        <title>Electrophorus electricus (electric eel) genome, fEleEle1, primary haplotype.</title>
        <authorList>
            <person name="Myers G."/>
            <person name="Meyer A."/>
            <person name="Fedrigo O."/>
            <person name="Formenti G."/>
            <person name="Rhie A."/>
            <person name="Tracey A."/>
            <person name="Sims Y."/>
            <person name="Jarvis E.D."/>
        </authorList>
    </citation>
    <scope>NUCLEOTIDE SEQUENCE [LARGE SCALE GENOMIC DNA]</scope>
</reference>
<keyword evidence="3" id="KW-0966">Cell projection</keyword>
<dbReference type="Ensembl" id="ENSEEET00000061254.1">
    <property type="protein sequence ID" value="ENSEEEP00000054393.1"/>
    <property type="gene ID" value="ENSEEEG00000025816.1"/>
</dbReference>
<keyword evidence="2 4" id="KW-0175">Coiled coil</keyword>
<feature type="coiled-coil region" evidence="4">
    <location>
        <begin position="158"/>
        <end position="274"/>
    </location>
</feature>
<dbReference type="Gene3D" id="2.160.20.120">
    <property type="match status" value="1"/>
</dbReference>
<keyword evidence="8" id="KW-1185">Reference proteome</keyword>
<reference evidence="7" key="2">
    <citation type="submission" date="2025-08" db="UniProtKB">
        <authorList>
            <consortium name="Ensembl"/>
        </authorList>
    </citation>
    <scope>IDENTIFICATION</scope>
</reference>
<dbReference type="InterPro" id="IPR051885">
    <property type="entry name" value="CC_CF"/>
</dbReference>
<evidence type="ECO:0000313" key="8">
    <source>
        <dbReference type="Proteomes" id="UP000314983"/>
    </source>
</evidence>
<protein>
    <submittedName>
        <fullName evidence="7">Cilia and flagella associated protein 184</fullName>
    </submittedName>
</protein>
<feature type="coiled-coil region" evidence="4">
    <location>
        <begin position="402"/>
        <end position="462"/>
    </location>
</feature>
<evidence type="ECO:0000256" key="2">
    <source>
        <dbReference type="ARBA" id="ARBA00023054"/>
    </source>
</evidence>
<accession>A0AAY5EBX7</accession>